<proteinExistence type="predicted"/>
<gene>
    <name evidence="1" type="ORF">S01H4_65869</name>
</gene>
<organism evidence="1">
    <name type="scientific">marine sediment metagenome</name>
    <dbReference type="NCBI Taxonomy" id="412755"/>
    <lineage>
        <taxon>unclassified sequences</taxon>
        <taxon>metagenomes</taxon>
        <taxon>ecological metagenomes</taxon>
    </lineage>
</organism>
<reference evidence="1" key="1">
    <citation type="journal article" date="2014" name="Front. Microbiol.">
        <title>High frequency of phylogenetically diverse reductive dehalogenase-homologous genes in deep subseafloor sedimentary metagenomes.</title>
        <authorList>
            <person name="Kawai M."/>
            <person name="Futagami T."/>
            <person name="Toyoda A."/>
            <person name="Takaki Y."/>
            <person name="Nishi S."/>
            <person name="Hori S."/>
            <person name="Arai W."/>
            <person name="Tsubouchi T."/>
            <person name="Morono Y."/>
            <person name="Uchiyama I."/>
            <person name="Ito T."/>
            <person name="Fujiyama A."/>
            <person name="Inagaki F."/>
            <person name="Takami H."/>
        </authorList>
    </citation>
    <scope>NUCLEOTIDE SEQUENCE</scope>
    <source>
        <strain evidence="1">Expedition CK06-06</strain>
    </source>
</reference>
<sequence length="50" mass="5916">FDKGGRQVSEYQGQYQEVKEGILKNAPPDAIFGYFFNYESELRVVPREEW</sequence>
<dbReference type="AlphaFoldDB" id="X1FAT8"/>
<dbReference type="EMBL" id="BART01040500">
    <property type="protein sequence ID" value="GAH29680.1"/>
    <property type="molecule type" value="Genomic_DNA"/>
</dbReference>
<comment type="caution">
    <text evidence="1">The sequence shown here is derived from an EMBL/GenBank/DDBJ whole genome shotgun (WGS) entry which is preliminary data.</text>
</comment>
<evidence type="ECO:0000313" key="1">
    <source>
        <dbReference type="EMBL" id="GAH29680.1"/>
    </source>
</evidence>
<accession>X1FAT8</accession>
<feature type="non-terminal residue" evidence="1">
    <location>
        <position position="1"/>
    </location>
</feature>
<name>X1FAT8_9ZZZZ</name>
<protein>
    <submittedName>
        <fullName evidence="1">Uncharacterized protein</fullName>
    </submittedName>
</protein>